<organism evidence="1 2">
    <name type="scientific">Obesumbacterium proteus ATCC 12841</name>
    <dbReference type="NCBI Taxonomy" id="1354268"/>
    <lineage>
        <taxon>Bacteria</taxon>
        <taxon>Pseudomonadati</taxon>
        <taxon>Pseudomonadota</taxon>
        <taxon>Gammaproteobacteria</taxon>
        <taxon>Enterobacterales</taxon>
        <taxon>Hafniaceae</taxon>
        <taxon>Obesumbacterium</taxon>
    </lineage>
</organism>
<reference evidence="1 2" key="1">
    <citation type="submission" date="2016-04" db="EMBL/GenBank/DDBJ databases">
        <title>ATOL: Assembling a taxonomically balanced genome-scale reconstruction of the evolutionary history of the Enterobacteriaceae.</title>
        <authorList>
            <person name="Plunkett G.III."/>
            <person name="Neeno-Eckwall E.C."/>
            <person name="Glasner J.D."/>
            <person name="Perna N.T."/>
        </authorList>
    </citation>
    <scope>NUCLEOTIDE SEQUENCE [LARGE SCALE GENOMIC DNA]</scope>
    <source>
        <strain evidence="1 2">ATCC 12841</strain>
    </source>
</reference>
<dbReference type="AlphaFoldDB" id="A0AA91EHX6"/>
<comment type="caution">
    <text evidence="1">The sequence shown here is derived from an EMBL/GenBank/DDBJ whole genome shotgun (WGS) entry which is preliminary data.</text>
</comment>
<sequence length="322" mass="36058">MSLSVTSLLSRLTLEQDDKLNVLLSAAATESKKSGDPLAVRFKPGIREYITLASAKLGISASEFINILIEGVIRETLSPFQTRATQVVERFQLLMDAHGLNITDVATLLSPWNIGLSVLESRERTMDYLTDPLLSEIAEWFSINKSWLTAASSSPIVAPGNNPDWHKLALQISNKIADVSLKALPQIILIRDTLAPSVVHFSYETLIGVCLITVKLKNGFPLRVAEYLGEQIPYGGHEQLFIDFMAYCGVLQKKRRAIVTTCTTDVSSLKLLSSGKVLPVMLLDNRLNQNYLNQWEKEELNLLHYPEKYVTEEWLKEIDNLN</sequence>
<dbReference type="Proteomes" id="UP000078431">
    <property type="component" value="Unassembled WGS sequence"/>
</dbReference>
<evidence type="ECO:0000313" key="2">
    <source>
        <dbReference type="Proteomes" id="UP000078431"/>
    </source>
</evidence>
<accession>A0AA91EHX6</accession>
<proteinExistence type="predicted"/>
<name>A0AA91EHX6_9GAMM</name>
<gene>
    <name evidence="1" type="ORF">M993_02195</name>
</gene>
<dbReference type="RefSeq" id="WP_061552832.1">
    <property type="nucleotide sequence ID" value="NZ_LXEX01000031.1"/>
</dbReference>
<keyword evidence="2" id="KW-1185">Reference proteome</keyword>
<evidence type="ECO:0000313" key="1">
    <source>
        <dbReference type="EMBL" id="OAT58892.1"/>
    </source>
</evidence>
<protein>
    <submittedName>
        <fullName evidence="1">TraE family conjugative transfer protein</fullName>
    </submittedName>
</protein>
<dbReference type="EMBL" id="LXEX01000031">
    <property type="protein sequence ID" value="OAT58892.1"/>
    <property type="molecule type" value="Genomic_DNA"/>
</dbReference>